<proteinExistence type="predicted"/>
<organism evidence="1 2">
    <name type="scientific">Geobacillus stearothermophilus</name>
    <name type="common">Bacillus stearothermophilus</name>
    <dbReference type="NCBI Taxonomy" id="1422"/>
    <lineage>
        <taxon>Bacteria</taxon>
        <taxon>Bacillati</taxon>
        <taxon>Bacillota</taxon>
        <taxon>Bacilli</taxon>
        <taxon>Bacillales</taxon>
        <taxon>Anoxybacillaceae</taxon>
        <taxon>Geobacillus</taxon>
    </lineage>
</organism>
<sequence>MTEKTRPCRGGFIFLQNIQIFTKRFCQCQESMEIAKLKNLSLLASMTGDVEWQHELCARLEKLSG</sequence>
<dbReference type="AlphaFoldDB" id="A0A3L7D8C1"/>
<gene>
    <name evidence="1" type="ORF">D9548_14290</name>
</gene>
<protein>
    <submittedName>
        <fullName evidence="1">Uncharacterized protein</fullName>
    </submittedName>
</protein>
<comment type="caution">
    <text evidence="1">The sequence shown here is derived from an EMBL/GenBank/DDBJ whole genome shotgun (WGS) entry which is preliminary data.</text>
</comment>
<dbReference type="EMBL" id="RCTJ01000082">
    <property type="protein sequence ID" value="RLQ12996.1"/>
    <property type="molecule type" value="Genomic_DNA"/>
</dbReference>
<name>A0A3L7D8C1_GEOSE</name>
<reference evidence="1 2" key="1">
    <citation type="submission" date="2018-10" db="EMBL/GenBank/DDBJ databases">
        <title>Geobacillus stearothermophilus in processing lines of powdered infant formula.</title>
        <authorList>
            <person name="Rhee M.S."/>
            <person name="Choi I.-G."/>
            <person name="Cho T.J."/>
            <person name="Park B."/>
        </authorList>
    </citation>
    <scope>NUCLEOTIDE SEQUENCE [LARGE SCALE GENOMIC DNA]</scope>
    <source>
        <strain evidence="1 2">FHS-PPGT130</strain>
    </source>
</reference>
<dbReference type="Pfam" id="PF24704">
    <property type="entry name" value="DUF7667"/>
    <property type="match status" value="1"/>
</dbReference>
<evidence type="ECO:0000313" key="1">
    <source>
        <dbReference type="EMBL" id="RLQ12996.1"/>
    </source>
</evidence>
<evidence type="ECO:0000313" key="2">
    <source>
        <dbReference type="Proteomes" id="UP000266922"/>
    </source>
</evidence>
<dbReference type="Proteomes" id="UP000266922">
    <property type="component" value="Unassembled WGS sequence"/>
</dbReference>
<accession>A0A3L7D8C1</accession>
<dbReference type="InterPro" id="IPR056084">
    <property type="entry name" value="DUF7667"/>
</dbReference>